<dbReference type="AlphaFoldDB" id="A0A8X6N049"/>
<evidence type="ECO:0000313" key="2">
    <source>
        <dbReference type="Proteomes" id="UP000887013"/>
    </source>
</evidence>
<comment type="caution">
    <text evidence="1">The sequence shown here is derived from an EMBL/GenBank/DDBJ whole genome shotgun (WGS) entry which is preliminary data.</text>
</comment>
<keyword evidence="2" id="KW-1185">Reference proteome</keyword>
<sequence>MMLPNCVLKQKELVLFPNWYSARKNNDDVTKEIWRVLTPLRDPPIQSKSFSKSGRRIAVSCLLRHKESVTSVTDCMTLNNSRHMFLPTHM</sequence>
<protein>
    <submittedName>
        <fullName evidence="1">Uncharacterized protein</fullName>
    </submittedName>
</protein>
<accession>A0A8X6N049</accession>
<proteinExistence type="predicted"/>
<gene>
    <name evidence="1" type="ORF">NPIL_614701</name>
</gene>
<dbReference type="Proteomes" id="UP000887013">
    <property type="component" value="Unassembled WGS sequence"/>
</dbReference>
<dbReference type="EMBL" id="BMAW01004060">
    <property type="protein sequence ID" value="GFS86723.1"/>
    <property type="molecule type" value="Genomic_DNA"/>
</dbReference>
<organism evidence="1 2">
    <name type="scientific">Nephila pilipes</name>
    <name type="common">Giant wood spider</name>
    <name type="synonym">Nephila maculata</name>
    <dbReference type="NCBI Taxonomy" id="299642"/>
    <lineage>
        <taxon>Eukaryota</taxon>
        <taxon>Metazoa</taxon>
        <taxon>Ecdysozoa</taxon>
        <taxon>Arthropoda</taxon>
        <taxon>Chelicerata</taxon>
        <taxon>Arachnida</taxon>
        <taxon>Araneae</taxon>
        <taxon>Araneomorphae</taxon>
        <taxon>Entelegynae</taxon>
        <taxon>Araneoidea</taxon>
        <taxon>Nephilidae</taxon>
        <taxon>Nephila</taxon>
    </lineage>
</organism>
<reference evidence="1" key="1">
    <citation type="submission" date="2020-08" db="EMBL/GenBank/DDBJ databases">
        <title>Multicomponent nature underlies the extraordinary mechanical properties of spider dragline silk.</title>
        <authorList>
            <person name="Kono N."/>
            <person name="Nakamura H."/>
            <person name="Mori M."/>
            <person name="Yoshida Y."/>
            <person name="Ohtoshi R."/>
            <person name="Malay A.D."/>
            <person name="Moran D.A.P."/>
            <person name="Tomita M."/>
            <person name="Numata K."/>
            <person name="Arakawa K."/>
        </authorList>
    </citation>
    <scope>NUCLEOTIDE SEQUENCE</scope>
</reference>
<evidence type="ECO:0000313" key="1">
    <source>
        <dbReference type="EMBL" id="GFS86723.1"/>
    </source>
</evidence>
<name>A0A8X6N049_NEPPI</name>